<evidence type="ECO:0000313" key="4">
    <source>
        <dbReference type="Proteomes" id="UP000180194"/>
    </source>
</evidence>
<feature type="transmembrane region" description="Helical" evidence="1">
    <location>
        <begin position="342"/>
        <end position="362"/>
    </location>
</feature>
<feature type="domain" description="Glycosyltransferase 2-like" evidence="2">
    <location>
        <begin position="11"/>
        <end position="197"/>
    </location>
</feature>
<gene>
    <name evidence="3" type="ORF">BBV17_29075</name>
</gene>
<feature type="transmembrane region" description="Helical" evidence="1">
    <location>
        <begin position="282"/>
        <end position="309"/>
    </location>
</feature>
<protein>
    <recommendedName>
        <fullName evidence="2">Glycosyltransferase 2-like domain-containing protein</fullName>
    </recommendedName>
</protein>
<dbReference type="RefSeq" id="WP_071160027.1">
    <property type="nucleotide sequence ID" value="NZ_MBRJ01000062.1"/>
</dbReference>
<dbReference type="PANTHER" id="PTHR43685">
    <property type="entry name" value="GLYCOSYLTRANSFERASE"/>
    <property type="match status" value="1"/>
</dbReference>
<evidence type="ECO:0000259" key="2">
    <source>
        <dbReference type="Pfam" id="PF00535"/>
    </source>
</evidence>
<feature type="transmembrane region" description="Helical" evidence="1">
    <location>
        <begin position="315"/>
        <end position="335"/>
    </location>
</feature>
<dbReference type="InterPro" id="IPR050834">
    <property type="entry name" value="Glycosyltransf_2"/>
</dbReference>
<dbReference type="Pfam" id="PF00535">
    <property type="entry name" value="Glycos_transf_2"/>
    <property type="match status" value="1"/>
</dbReference>
<dbReference type="EMBL" id="MBRJ01000062">
    <property type="protein sequence ID" value="OHX40706.1"/>
    <property type="molecule type" value="Genomic_DNA"/>
</dbReference>
<keyword evidence="1" id="KW-0472">Membrane</keyword>
<dbReference type="InterPro" id="IPR029044">
    <property type="entry name" value="Nucleotide-diphossugar_trans"/>
</dbReference>
<reference evidence="3 4" key="1">
    <citation type="submission" date="2016-07" db="EMBL/GenBank/DDBJ databases">
        <title>Bacillus oceanisediminis whole genome.</title>
        <authorList>
            <person name="Pal Y."/>
            <person name="Verma A."/>
            <person name="Mual P."/>
            <person name="Srinivasan K."/>
        </authorList>
    </citation>
    <scope>NUCLEOTIDE SEQUENCE [LARGE SCALE GENOMIC DNA]</scope>
    <source>
        <strain evidence="3 4">Bhandara28</strain>
    </source>
</reference>
<keyword evidence="1" id="KW-1133">Transmembrane helix</keyword>
<dbReference type="PANTHER" id="PTHR43685:SF2">
    <property type="entry name" value="GLYCOSYLTRANSFERASE 2-LIKE DOMAIN-CONTAINING PROTEIN"/>
    <property type="match status" value="1"/>
</dbReference>
<dbReference type="Proteomes" id="UP000180194">
    <property type="component" value="Unassembled WGS sequence"/>
</dbReference>
<dbReference type="SUPFAM" id="SSF53448">
    <property type="entry name" value="Nucleotide-diphospho-sugar transferases"/>
    <property type="match status" value="1"/>
</dbReference>
<evidence type="ECO:0000256" key="1">
    <source>
        <dbReference type="SAM" id="Phobius"/>
    </source>
</evidence>
<dbReference type="Gene3D" id="3.90.550.10">
    <property type="entry name" value="Spore Coat Polysaccharide Biosynthesis Protein SpsA, Chain A"/>
    <property type="match status" value="1"/>
</dbReference>
<sequence>MKEGFINKKVTIAIPAKNEGRTIRDTLISLINLDYPMSDIEIIVADNGSSDNTKDIILEFQKEYPNIVRYLDASHCLGGGTTRELLFDNSNGEIFVCTDADIIAHPEWISELVRPFEMDSKIGAVGGEILSKVVDENNLVELYCAQRDLLKVSKRRRIFTEGYIRGFRDQDPSDLVGWYTPFFATANVAYKRSVIEKVGNKWDDNNDDEHFGFKVAAAGYKQYFVARAIVYHMHRNSVKELVKQLYYYGYNHPKLLKQFSKNKFEILLGMDRHEKNYIKVPFLMPAVIFIGWFNSMILSTLVTLLSYSSLINESVFPYSLSLAIISAIVFFYPCFKIKPRKMILFWMYLRLVVNFFYLIGVIKGSFKFRTVCIEEPNY</sequence>
<dbReference type="InterPro" id="IPR001173">
    <property type="entry name" value="Glyco_trans_2-like"/>
</dbReference>
<keyword evidence="1" id="KW-0812">Transmembrane</keyword>
<comment type="caution">
    <text evidence="3">The sequence shown here is derived from an EMBL/GenBank/DDBJ whole genome shotgun (WGS) entry which is preliminary data.</text>
</comment>
<proteinExistence type="predicted"/>
<evidence type="ECO:0000313" key="3">
    <source>
        <dbReference type="EMBL" id="OHX40706.1"/>
    </source>
</evidence>
<name>A0ABX3CKR6_9BACI</name>
<keyword evidence="4" id="KW-1185">Reference proteome</keyword>
<organism evidence="3 4">
    <name type="scientific">Cytobacillus oceanisediminis</name>
    <dbReference type="NCBI Taxonomy" id="665099"/>
    <lineage>
        <taxon>Bacteria</taxon>
        <taxon>Bacillati</taxon>
        <taxon>Bacillota</taxon>
        <taxon>Bacilli</taxon>
        <taxon>Bacillales</taxon>
        <taxon>Bacillaceae</taxon>
        <taxon>Cytobacillus</taxon>
    </lineage>
</organism>
<accession>A0ABX3CKR6</accession>